<organism evidence="2">
    <name type="scientific">hydrothermal vent metagenome</name>
    <dbReference type="NCBI Taxonomy" id="652676"/>
    <lineage>
        <taxon>unclassified sequences</taxon>
        <taxon>metagenomes</taxon>
        <taxon>ecological metagenomes</taxon>
    </lineage>
</organism>
<name>A0A3B0VNT4_9ZZZZ</name>
<evidence type="ECO:0008006" key="3">
    <source>
        <dbReference type="Google" id="ProtNLM"/>
    </source>
</evidence>
<dbReference type="Pfam" id="PF05597">
    <property type="entry name" value="Phasin"/>
    <property type="match status" value="1"/>
</dbReference>
<feature type="compositionally biased region" description="Basic and acidic residues" evidence="1">
    <location>
        <begin position="66"/>
        <end position="78"/>
    </location>
</feature>
<proteinExistence type="predicted"/>
<dbReference type="AlphaFoldDB" id="A0A3B0VNT4"/>
<reference evidence="2" key="1">
    <citation type="submission" date="2018-06" db="EMBL/GenBank/DDBJ databases">
        <authorList>
            <person name="Zhirakovskaya E."/>
        </authorList>
    </citation>
    <scope>NUCLEOTIDE SEQUENCE</scope>
</reference>
<protein>
    <recommendedName>
        <fullName evidence="3">Polyhydroxyalkanoate granule-associated protein PhaI</fullName>
    </recommendedName>
</protein>
<dbReference type="PANTHER" id="PTHR38664">
    <property type="entry name" value="SLR0058 PROTEIN"/>
    <property type="match status" value="1"/>
</dbReference>
<accession>A0A3B0VNT4</accession>
<dbReference type="InterPro" id="IPR008769">
    <property type="entry name" value="PhaF_PhaI"/>
</dbReference>
<dbReference type="PANTHER" id="PTHR38664:SF1">
    <property type="entry name" value="SLR0058 PROTEIN"/>
    <property type="match status" value="1"/>
</dbReference>
<feature type="region of interest" description="Disordered" evidence="1">
    <location>
        <begin position="54"/>
        <end position="78"/>
    </location>
</feature>
<dbReference type="EMBL" id="UOEU01000708">
    <property type="protein sequence ID" value="VAW38519.1"/>
    <property type="molecule type" value="Genomic_DNA"/>
</dbReference>
<evidence type="ECO:0000313" key="2">
    <source>
        <dbReference type="EMBL" id="VAW38519.1"/>
    </source>
</evidence>
<evidence type="ECO:0000256" key="1">
    <source>
        <dbReference type="SAM" id="MobiDB-lite"/>
    </source>
</evidence>
<gene>
    <name evidence="2" type="ORF">MNBD_CHLOROFLEXI01-2443</name>
</gene>
<sequence>MAEKIEVTETVEENGNVLVDNGRKVVLAGLGVVTLAQEELTQLFKNLVERGANTEQKTRKMVSKQVETRQKEVRKASKRVESKVEKQFENVLHRMNIPSKNDIEKLSRKVTTLNKKVNELSKVA</sequence>